<name>A0ABQ5LX88_9RHOB</name>
<dbReference type="RefSeq" id="WP_281843411.1">
    <property type="nucleotide sequence ID" value="NZ_BROH01000011.1"/>
</dbReference>
<evidence type="ECO:0000256" key="1">
    <source>
        <dbReference type="ARBA" id="ARBA00001917"/>
    </source>
</evidence>
<feature type="domain" description="Flavodoxin-like" evidence="5">
    <location>
        <begin position="3"/>
        <end position="144"/>
    </location>
</feature>
<dbReference type="InterPro" id="IPR029039">
    <property type="entry name" value="Flavoprotein-like_sf"/>
</dbReference>
<dbReference type="InterPro" id="IPR001094">
    <property type="entry name" value="Flavdoxin-like"/>
</dbReference>
<dbReference type="Gene3D" id="3.40.50.360">
    <property type="match status" value="1"/>
</dbReference>
<organism evidence="6 7">
    <name type="scientific">Sinisalibacter aestuarii</name>
    <dbReference type="NCBI Taxonomy" id="2949426"/>
    <lineage>
        <taxon>Bacteria</taxon>
        <taxon>Pseudomonadati</taxon>
        <taxon>Pseudomonadota</taxon>
        <taxon>Alphaproteobacteria</taxon>
        <taxon>Rhodobacterales</taxon>
        <taxon>Roseobacteraceae</taxon>
        <taxon>Sinisalibacter</taxon>
    </lineage>
</organism>
<protein>
    <submittedName>
        <fullName evidence="6">FMN-binding protein MioC</fullName>
    </submittedName>
</protein>
<dbReference type="Pfam" id="PF00258">
    <property type="entry name" value="Flavodoxin_1"/>
    <property type="match status" value="1"/>
</dbReference>
<accession>A0ABQ5LX88</accession>
<keyword evidence="2" id="KW-0285">Flavoprotein</keyword>
<dbReference type="SUPFAM" id="SSF52218">
    <property type="entry name" value="Flavoproteins"/>
    <property type="match status" value="1"/>
</dbReference>
<evidence type="ECO:0000313" key="6">
    <source>
        <dbReference type="EMBL" id="GKY89383.1"/>
    </source>
</evidence>
<dbReference type="EMBL" id="BROH01000011">
    <property type="protein sequence ID" value="GKY89383.1"/>
    <property type="molecule type" value="Genomic_DNA"/>
</dbReference>
<keyword evidence="7" id="KW-1185">Reference proteome</keyword>
<gene>
    <name evidence="6" type="ORF">STA1M1_32520</name>
</gene>
<keyword evidence="4" id="KW-0249">Electron transport</keyword>
<evidence type="ECO:0000256" key="4">
    <source>
        <dbReference type="ARBA" id="ARBA00022982"/>
    </source>
</evidence>
<proteinExistence type="predicted"/>
<sequence>MKISILYGTETGNAEMLAEDIQAELEGAHDVSCENLADTDPTALDPTQLYLLVCSTYGDGELPASAQPFAEAMDSAKPDLSAIHFAIFGLGDSEYHETFNGGPKHLAELMVAHGAVQIGERVAHDASGPDMPEDLAYPWAEAVIEEVEEKLGVPA</sequence>
<comment type="cofactor">
    <cofactor evidence="1">
        <name>FMN</name>
        <dbReference type="ChEBI" id="CHEBI:58210"/>
    </cofactor>
</comment>
<reference evidence="6" key="1">
    <citation type="journal article" date="2023" name="Int. J. Syst. Evol. Microbiol.">
        <title>Sinisalibacter aestuarii sp. nov., isolated from estuarine sediment of the Arakawa River.</title>
        <authorList>
            <person name="Arafat S.T."/>
            <person name="Hirano S."/>
            <person name="Sato A."/>
            <person name="Takeuchi K."/>
            <person name="Yasuda T."/>
            <person name="Terahara T."/>
            <person name="Hamada M."/>
            <person name="Kobayashi T."/>
        </authorList>
    </citation>
    <scope>NUCLEOTIDE SEQUENCE</scope>
    <source>
        <strain evidence="6">B-399</strain>
    </source>
</reference>
<keyword evidence="4" id="KW-0813">Transport</keyword>
<evidence type="ECO:0000256" key="3">
    <source>
        <dbReference type="ARBA" id="ARBA00022643"/>
    </source>
</evidence>
<keyword evidence="3" id="KW-0288">FMN</keyword>
<evidence type="ECO:0000313" key="7">
    <source>
        <dbReference type="Proteomes" id="UP001144205"/>
    </source>
</evidence>
<dbReference type="PROSITE" id="PS50902">
    <property type="entry name" value="FLAVODOXIN_LIKE"/>
    <property type="match status" value="1"/>
</dbReference>
<dbReference type="PRINTS" id="PR00369">
    <property type="entry name" value="FLAVODOXIN"/>
</dbReference>
<dbReference type="Proteomes" id="UP001144205">
    <property type="component" value="Unassembled WGS sequence"/>
</dbReference>
<dbReference type="PANTHER" id="PTHR19384">
    <property type="entry name" value="NITRIC OXIDE SYNTHASE-RELATED"/>
    <property type="match status" value="1"/>
</dbReference>
<evidence type="ECO:0000259" key="5">
    <source>
        <dbReference type="PROSITE" id="PS50902"/>
    </source>
</evidence>
<evidence type="ECO:0000256" key="2">
    <source>
        <dbReference type="ARBA" id="ARBA00022630"/>
    </source>
</evidence>
<dbReference type="InterPro" id="IPR008254">
    <property type="entry name" value="Flavodoxin/NO_synth"/>
</dbReference>
<comment type="caution">
    <text evidence="6">The sequence shown here is derived from an EMBL/GenBank/DDBJ whole genome shotgun (WGS) entry which is preliminary data.</text>
</comment>
<dbReference type="PANTHER" id="PTHR19384:SF128">
    <property type="entry name" value="NADPH OXIDOREDUCTASE A"/>
    <property type="match status" value="1"/>
</dbReference>